<dbReference type="InterPro" id="IPR001610">
    <property type="entry name" value="PAC"/>
</dbReference>
<feature type="modified residue" description="4-aspartylphosphate" evidence="14">
    <location>
        <position position="653"/>
    </location>
</feature>
<dbReference type="RefSeq" id="WP_085887253.1">
    <property type="nucleotide sequence ID" value="NZ_FWFN01000002.1"/>
</dbReference>
<dbReference type="PROSITE" id="PS50110">
    <property type="entry name" value="RESPONSE_REGULATORY"/>
    <property type="match status" value="1"/>
</dbReference>
<dbReference type="InterPro" id="IPR000014">
    <property type="entry name" value="PAS"/>
</dbReference>
<dbReference type="SMART" id="SM00091">
    <property type="entry name" value="PAS"/>
    <property type="match status" value="1"/>
</dbReference>
<dbReference type="SUPFAM" id="SSF47226">
    <property type="entry name" value="Histidine-containing phosphotransfer domain, HPT domain"/>
    <property type="match status" value="1"/>
</dbReference>
<dbReference type="InterPro" id="IPR003661">
    <property type="entry name" value="HisK_dim/P_dom"/>
</dbReference>
<evidence type="ECO:0000256" key="4">
    <source>
        <dbReference type="ARBA" id="ARBA00022475"/>
    </source>
</evidence>
<comment type="catalytic activity">
    <reaction evidence="1">
        <text>ATP + protein L-histidine = ADP + protein N-phospho-L-histidine.</text>
        <dbReference type="EC" id="2.7.13.3"/>
    </reaction>
</comment>
<keyword evidence="13 15" id="KW-0472">Membrane</keyword>
<dbReference type="InterPro" id="IPR004358">
    <property type="entry name" value="Sig_transdc_His_kin-like_C"/>
</dbReference>
<dbReference type="Pfam" id="PF13426">
    <property type="entry name" value="PAS_9"/>
    <property type="match status" value="1"/>
</dbReference>
<feature type="domain" description="PAC" evidence="19">
    <location>
        <begin position="290"/>
        <end position="340"/>
    </location>
</feature>
<organism evidence="20 21">
    <name type="scientific">Pseudooceanicola marinus</name>
    <dbReference type="NCBI Taxonomy" id="396013"/>
    <lineage>
        <taxon>Bacteria</taxon>
        <taxon>Pseudomonadati</taxon>
        <taxon>Pseudomonadota</taxon>
        <taxon>Alphaproteobacteria</taxon>
        <taxon>Rhodobacterales</taxon>
        <taxon>Paracoccaceae</taxon>
        <taxon>Pseudooceanicola</taxon>
    </lineage>
</organism>
<accession>A0A1X6YUU2</accession>
<name>A0A1X6YUU2_9RHOB</name>
<keyword evidence="8 15" id="KW-0812">Transmembrane</keyword>
<dbReference type="SMART" id="SM00448">
    <property type="entry name" value="REC"/>
    <property type="match status" value="1"/>
</dbReference>
<evidence type="ECO:0000256" key="14">
    <source>
        <dbReference type="PROSITE-ProRule" id="PRU00169"/>
    </source>
</evidence>
<dbReference type="PROSITE" id="PS50112">
    <property type="entry name" value="PAS"/>
    <property type="match status" value="1"/>
</dbReference>
<keyword evidence="21" id="KW-1185">Reference proteome</keyword>
<feature type="domain" description="PAS" evidence="18">
    <location>
        <begin position="211"/>
        <end position="282"/>
    </location>
</feature>
<evidence type="ECO:0000313" key="21">
    <source>
        <dbReference type="Proteomes" id="UP000193963"/>
    </source>
</evidence>
<dbReference type="InterPro" id="IPR003594">
    <property type="entry name" value="HATPase_dom"/>
</dbReference>
<dbReference type="InterPro" id="IPR001789">
    <property type="entry name" value="Sig_transdc_resp-reg_receiver"/>
</dbReference>
<dbReference type="SMART" id="SM00388">
    <property type="entry name" value="HisKA"/>
    <property type="match status" value="1"/>
</dbReference>
<feature type="transmembrane region" description="Helical" evidence="15">
    <location>
        <begin position="172"/>
        <end position="192"/>
    </location>
</feature>
<dbReference type="PRINTS" id="PR00344">
    <property type="entry name" value="BCTRLSENSOR"/>
</dbReference>
<dbReference type="AlphaFoldDB" id="A0A1X6YUU2"/>
<keyword evidence="9" id="KW-0418">Kinase</keyword>
<evidence type="ECO:0000256" key="12">
    <source>
        <dbReference type="ARBA" id="ARBA00023012"/>
    </source>
</evidence>
<dbReference type="CDD" id="cd17546">
    <property type="entry name" value="REC_hyHK_CKI1_RcsC-like"/>
    <property type="match status" value="1"/>
</dbReference>
<feature type="transmembrane region" description="Helical" evidence="15">
    <location>
        <begin position="15"/>
        <end position="35"/>
    </location>
</feature>
<dbReference type="GO" id="GO:0000155">
    <property type="term" value="F:phosphorelay sensor kinase activity"/>
    <property type="evidence" value="ECO:0007669"/>
    <property type="project" value="InterPro"/>
</dbReference>
<evidence type="ECO:0000259" key="19">
    <source>
        <dbReference type="PROSITE" id="PS50113"/>
    </source>
</evidence>
<evidence type="ECO:0000256" key="10">
    <source>
        <dbReference type="ARBA" id="ARBA00022840"/>
    </source>
</evidence>
<feature type="domain" description="Response regulatory" evidence="17">
    <location>
        <begin position="604"/>
        <end position="721"/>
    </location>
</feature>
<dbReference type="EC" id="2.7.13.3" evidence="3"/>
<dbReference type="Gene3D" id="3.40.50.2300">
    <property type="match status" value="1"/>
</dbReference>
<evidence type="ECO:0000256" key="13">
    <source>
        <dbReference type="ARBA" id="ARBA00023136"/>
    </source>
</evidence>
<dbReference type="Pfam" id="PF00072">
    <property type="entry name" value="Response_reg"/>
    <property type="match status" value="1"/>
</dbReference>
<keyword evidence="10" id="KW-0547">Nucleotide-binding</keyword>
<dbReference type="PROSITE" id="PS50113">
    <property type="entry name" value="PAC"/>
    <property type="match status" value="1"/>
</dbReference>
<dbReference type="OrthoDB" id="9801651at2"/>
<evidence type="ECO:0000256" key="6">
    <source>
        <dbReference type="ARBA" id="ARBA00022553"/>
    </source>
</evidence>
<dbReference type="InterPro" id="IPR000700">
    <property type="entry name" value="PAS-assoc_C"/>
</dbReference>
<dbReference type="Proteomes" id="UP000193963">
    <property type="component" value="Unassembled WGS sequence"/>
</dbReference>
<feature type="domain" description="Histidine kinase" evidence="16">
    <location>
        <begin position="358"/>
        <end position="581"/>
    </location>
</feature>
<gene>
    <name evidence="20" type="primary">arcB_2</name>
    <name evidence="20" type="ORF">PSM7751_01397</name>
</gene>
<evidence type="ECO:0000256" key="2">
    <source>
        <dbReference type="ARBA" id="ARBA00004429"/>
    </source>
</evidence>
<dbReference type="SUPFAM" id="SSF47384">
    <property type="entry name" value="Homodimeric domain of signal transducing histidine kinase"/>
    <property type="match status" value="1"/>
</dbReference>
<dbReference type="Gene3D" id="1.10.287.130">
    <property type="match status" value="1"/>
</dbReference>
<keyword evidence="5" id="KW-0997">Cell inner membrane</keyword>
<dbReference type="Pfam" id="PF00512">
    <property type="entry name" value="HisKA"/>
    <property type="match status" value="1"/>
</dbReference>
<keyword evidence="4" id="KW-1003">Cell membrane</keyword>
<protein>
    <recommendedName>
        <fullName evidence="3">histidine kinase</fullName>
        <ecNumber evidence="3">2.7.13.3</ecNumber>
    </recommendedName>
</protein>
<dbReference type="InterPro" id="IPR036890">
    <property type="entry name" value="HATPase_C_sf"/>
</dbReference>
<dbReference type="Gene3D" id="3.30.565.10">
    <property type="entry name" value="Histidine kinase-like ATPase, C-terminal domain"/>
    <property type="match status" value="1"/>
</dbReference>
<dbReference type="PANTHER" id="PTHR43047:SF64">
    <property type="entry name" value="HISTIDINE KINASE CONTAINING CHEY-HOMOLOGOUS RECEIVER DOMAIN AND PAS DOMAIN-RELATED"/>
    <property type="match status" value="1"/>
</dbReference>
<dbReference type="InterPro" id="IPR008207">
    <property type="entry name" value="Sig_transdc_His_kin_Hpt_dom"/>
</dbReference>
<sequence>MPQSQGDAPNWTRSVLVLPFVVALGLAGFLAFSVWSSIKSLDTARSDNTQWVYSQLEVEYLKLERALDRVQSGDTGALGELRKRFDVLYSRLEIAERMKSSVAAASELGRIRSELDQLIPIVDGDDSALLTNLETFRRGLHQIAGLPRDVALTSIAAAANAAEGERQRIVRLIEILAAVVFLVTLTLIFAVFRLGRQAKNLRTATHEAEENQLRLATTLRASLDAVVVIDENGLIRDYNGSAEEIFGFSRDEVLGRGFTELIVPEHLRDQQRQNLEHFRQTGETFFAESGRREYEMMTRDGRVFPVELSVSLARSDTGPLFVSYIRDITEKKHKEQEILQARDAALEAYREKSRFFAMMSHEMRTPLNGVLSALQLLEGSPLDKEQKGFLTAAIASGDILLGHINEVLAIERSETEGTERNAQPCDLAALTSGLLGMMEPLATSGYVRLHLDQQGLDDRLVLIDPRAIQQVLVNLINNAIKFAPGGDVTLKAYYRPSETNTGPDRACFEVIDTGEGISEADIPKIFEDFVSLDSRYERRTGGTGLGLGIARRLVRSMGGDIGCTSSLGNGAHFHFDVPIEMANTPAARSAEKAQRAAPPQRSSELLLVDDNEINRDLLSAMLKKLGHKVTLASGGQHGIDLASSTKFDAILMDISMPGVNGLQATQAIRSGNGPNTATPIIPVTAHALPAEKKEFWAAGMSNFIQKPIDMKALGLVLDAVLNEQSSGSAPLDFCPQAASTSVAYIDNGQVDQLIELLGRARLSERISKLVSKMDQELPAITEAADSEDLRAKSHAVAGMCGMFGATRLHAIFQEIEVACKTGRDRKARELVELLPDVWEETQRAWHHRVRQ</sequence>
<dbReference type="SUPFAM" id="SSF52172">
    <property type="entry name" value="CheY-like"/>
    <property type="match status" value="1"/>
</dbReference>
<dbReference type="CDD" id="cd00130">
    <property type="entry name" value="PAS"/>
    <property type="match status" value="1"/>
</dbReference>
<dbReference type="GO" id="GO:0005886">
    <property type="term" value="C:plasma membrane"/>
    <property type="evidence" value="ECO:0007669"/>
    <property type="project" value="UniProtKB-SubCell"/>
</dbReference>
<dbReference type="SMART" id="SM00086">
    <property type="entry name" value="PAC"/>
    <property type="match status" value="1"/>
</dbReference>
<dbReference type="SUPFAM" id="SSF55874">
    <property type="entry name" value="ATPase domain of HSP90 chaperone/DNA topoisomerase II/histidine kinase"/>
    <property type="match status" value="1"/>
</dbReference>
<dbReference type="Gene3D" id="3.30.450.20">
    <property type="entry name" value="PAS domain"/>
    <property type="match status" value="1"/>
</dbReference>
<evidence type="ECO:0000313" key="20">
    <source>
        <dbReference type="EMBL" id="SLN31990.1"/>
    </source>
</evidence>
<dbReference type="Pfam" id="PF01627">
    <property type="entry name" value="Hpt"/>
    <property type="match status" value="1"/>
</dbReference>
<evidence type="ECO:0000256" key="8">
    <source>
        <dbReference type="ARBA" id="ARBA00022692"/>
    </source>
</evidence>
<evidence type="ECO:0000259" key="18">
    <source>
        <dbReference type="PROSITE" id="PS50112"/>
    </source>
</evidence>
<keyword evidence="12" id="KW-0902">Two-component regulatory system</keyword>
<keyword evidence="6 14" id="KW-0597">Phosphoprotein</keyword>
<evidence type="ECO:0000256" key="1">
    <source>
        <dbReference type="ARBA" id="ARBA00000085"/>
    </source>
</evidence>
<reference evidence="20 21" key="1">
    <citation type="submission" date="2017-03" db="EMBL/GenBank/DDBJ databases">
        <authorList>
            <person name="Afonso C.L."/>
            <person name="Miller P.J."/>
            <person name="Scott M.A."/>
            <person name="Spackman E."/>
            <person name="Goraichik I."/>
            <person name="Dimitrov K.M."/>
            <person name="Suarez D.L."/>
            <person name="Swayne D.E."/>
        </authorList>
    </citation>
    <scope>NUCLEOTIDE SEQUENCE [LARGE SCALE GENOMIC DNA]</scope>
    <source>
        <strain evidence="20 21">CECT 7751</strain>
    </source>
</reference>
<keyword evidence="11 15" id="KW-1133">Transmembrane helix</keyword>
<evidence type="ECO:0000256" key="9">
    <source>
        <dbReference type="ARBA" id="ARBA00022777"/>
    </source>
</evidence>
<dbReference type="EMBL" id="FWFN01000002">
    <property type="protein sequence ID" value="SLN31990.1"/>
    <property type="molecule type" value="Genomic_DNA"/>
</dbReference>
<evidence type="ECO:0000256" key="7">
    <source>
        <dbReference type="ARBA" id="ARBA00022679"/>
    </source>
</evidence>
<dbReference type="InterPro" id="IPR005467">
    <property type="entry name" value="His_kinase_dom"/>
</dbReference>
<evidence type="ECO:0000256" key="5">
    <source>
        <dbReference type="ARBA" id="ARBA00022519"/>
    </source>
</evidence>
<dbReference type="PROSITE" id="PS50109">
    <property type="entry name" value="HIS_KIN"/>
    <property type="match status" value="1"/>
</dbReference>
<comment type="subcellular location">
    <subcellularLocation>
        <location evidence="2">Cell inner membrane</location>
        <topology evidence="2">Multi-pass membrane protein</topology>
    </subcellularLocation>
</comment>
<dbReference type="Gene3D" id="1.20.120.160">
    <property type="entry name" value="HPT domain"/>
    <property type="match status" value="1"/>
</dbReference>
<dbReference type="Pfam" id="PF02518">
    <property type="entry name" value="HATPase_c"/>
    <property type="match status" value="1"/>
</dbReference>
<evidence type="ECO:0000259" key="17">
    <source>
        <dbReference type="PROSITE" id="PS50110"/>
    </source>
</evidence>
<dbReference type="InterPro" id="IPR036641">
    <property type="entry name" value="HPT_dom_sf"/>
</dbReference>
<evidence type="ECO:0000256" key="11">
    <source>
        <dbReference type="ARBA" id="ARBA00022989"/>
    </source>
</evidence>
<dbReference type="InterPro" id="IPR011006">
    <property type="entry name" value="CheY-like_superfamily"/>
</dbReference>
<evidence type="ECO:0000256" key="3">
    <source>
        <dbReference type="ARBA" id="ARBA00012438"/>
    </source>
</evidence>
<dbReference type="SUPFAM" id="SSF55785">
    <property type="entry name" value="PYP-like sensor domain (PAS domain)"/>
    <property type="match status" value="1"/>
</dbReference>
<evidence type="ECO:0000256" key="15">
    <source>
        <dbReference type="SAM" id="Phobius"/>
    </source>
</evidence>
<evidence type="ECO:0000259" key="16">
    <source>
        <dbReference type="PROSITE" id="PS50109"/>
    </source>
</evidence>
<proteinExistence type="predicted"/>
<dbReference type="InterPro" id="IPR035965">
    <property type="entry name" value="PAS-like_dom_sf"/>
</dbReference>
<dbReference type="InterPro" id="IPR036097">
    <property type="entry name" value="HisK_dim/P_sf"/>
</dbReference>
<keyword evidence="10" id="KW-0067">ATP-binding</keyword>
<dbReference type="SMART" id="SM00387">
    <property type="entry name" value="HATPase_c"/>
    <property type="match status" value="1"/>
</dbReference>
<dbReference type="CDD" id="cd00082">
    <property type="entry name" value="HisKA"/>
    <property type="match status" value="1"/>
</dbReference>
<dbReference type="NCBIfam" id="TIGR00229">
    <property type="entry name" value="sensory_box"/>
    <property type="match status" value="1"/>
</dbReference>
<keyword evidence="7 20" id="KW-0808">Transferase</keyword>
<dbReference type="PANTHER" id="PTHR43047">
    <property type="entry name" value="TWO-COMPONENT HISTIDINE PROTEIN KINASE"/>
    <property type="match status" value="1"/>
</dbReference>